<comment type="caution">
    <text evidence="2">The sequence shown here is derived from an EMBL/GenBank/DDBJ whole genome shotgun (WGS) entry which is preliminary data.</text>
</comment>
<dbReference type="Proteomes" id="UP001054252">
    <property type="component" value="Unassembled WGS sequence"/>
</dbReference>
<keyword evidence="1" id="KW-0812">Transmembrane</keyword>
<protein>
    <recommendedName>
        <fullName evidence="4">DUF4219 domain-containing protein</fullName>
    </recommendedName>
</protein>
<reference evidence="2 3" key="1">
    <citation type="journal article" date="2021" name="Commun. Biol.">
        <title>The genome of Shorea leprosula (Dipterocarpaceae) highlights the ecological relevance of drought in aseasonal tropical rainforests.</title>
        <authorList>
            <person name="Ng K.K.S."/>
            <person name="Kobayashi M.J."/>
            <person name="Fawcett J.A."/>
            <person name="Hatakeyama M."/>
            <person name="Paape T."/>
            <person name="Ng C.H."/>
            <person name="Ang C.C."/>
            <person name="Tnah L.H."/>
            <person name="Lee C.T."/>
            <person name="Nishiyama T."/>
            <person name="Sese J."/>
            <person name="O'Brien M.J."/>
            <person name="Copetti D."/>
            <person name="Mohd Noor M.I."/>
            <person name="Ong R.C."/>
            <person name="Putra M."/>
            <person name="Sireger I.Z."/>
            <person name="Indrioko S."/>
            <person name="Kosugi Y."/>
            <person name="Izuno A."/>
            <person name="Isagi Y."/>
            <person name="Lee S.L."/>
            <person name="Shimizu K.K."/>
        </authorList>
    </citation>
    <scope>NUCLEOTIDE SEQUENCE [LARGE SCALE GENOMIC DNA]</scope>
    <source>
        <strain evidence="2">214</strain>
    </source>
</reference>
<dbReference type="AlphaFoldDB" id="A0AAV5M9X7"/>
<keyword evidence="1" id="KW-0472">Membrane</keyword>
<dbReference type="EMBL" id="BPVZ01000205">
    <property type="protein sequence ID" value="GKV46288.1"/>
    <property type="molecule type" value="Genomic_DNA"/>
</dbReference>
<organism evidence="2 3">
    <name type="scientific">Rubroshorea leprosula</name>
    <dbReference type="NCBI Taxonomy" id="152421"/>
    <lineage>
        <taxon>Eukaryota</taxon>
        <taxon>Viridiplantae</taxon>
        <taxon>Streptophyta</taxon>
        <taxon>Embryophyta</taxon>
        <taxon>Tracheophyta</taxon>
        <taxon>Spermatophyta</taxon>
        <taxon>Magnoliopsida</taxon>
        <taxon>eudicotyledons</taxon>
        <taxon>Gunneridae</taxon>
        <taxon>Pentapetalae</taxon>
        <taxon>rosids</taxon>
        <taxon>malvids</taxon>
        <taxon>Malvales</taxon>
        <taxon>Dipterocarpaceae</taxon>
        <taxon>Rubroshorea</taxon>
    </lineage>
</organism>
<keyword evidence="1" id="KW-1133">Transmembrane helix</keyword>
<evidence type="ECO:0000313" key="3">
    <source>
        <dbReference type="Proteomes" id="UP001054252"/>
    </source>
</evidence>
<evidence type="ECO:0000256" key="1">
    <source>
        <dbReference type="SAM" id="Phobius"/>
    </source>
</evidence>
<accession>A0AAV5M9X7</accession>
<name>A0AAV5M9X7_9ROSI</name>
<gene>
    <name evidence="2" type="ORF">SLEP1_g53280</name>
</gene>
<proteinExistence type="predicted"/>
<evidence type="ECO:0000313" key="2">
    <source>
        <dbReference type="EMBL" id="GKV46288.1"/>
    </source>
</evidence>
<feature type="transmembrane region" description="Helical" evidence="1">
    <location>
        <begin position="66"/>
        <end position="91"/>
    </location>
</feature>
<keyword evidence="3" id="KW-1185">Reference proteome</keyword>
<evidence type="ECO:0008006" key="4">
    <source>
        <dbReference type="Google" id="ProtNLM"/>
    </source>
</evidence>
<sequence length="108" mass="12251">MNGSNQISVPILDGKNYNRWHVQMRVLFDYHELLGVVETGVAELAENANDAQKHAHRESKKKDKKALYFIHQGLGMPFIGHVELTLFYLMFSDTKHGASGMQGNREPP</sequence>